<dbReference type="OrthoDB" id="1637728at2"/>
<dbReference type="EC" id="2.1.1.-" evidence="3"/>
<dbReference type="EMBL" id="VDLX02000009">
    <property type="protein sequence ID" value="KAB8192564.1"/>
    <property type="molecule type" value="Genomic_DNA"/>
</dbReference>
<sequence>MVEVTTSVWATGQWQSRLQRRGRYVPESMRHPGKMLPSIASKVIQTYTRPGELVVDPMCGIGTSLVEAVHLGRHAAGVEYEEGWARLAVANLGHAQRRGASGKGRVVAGDARNIAALLPDLLGRAALVLTSPPYGAATHGHIRSSRDSGQPGVRKWNHRYSRDRANLAHQSLPTMLEGFGRILSGSARLLRPGGVVAITVRPYRVKGELVDLPGHVQEIAGQTGLALADRLACLLCGLGDGKLINRSSFFQLHEARKGWARGLPIHASAHEDLLIFRTHASAAGSGKLKGSQWEPEDAGGGFRGSDTRVPGEDGGWSS</sequence>
<keyword evidence="1 5" id="KW-0489">Methyltransferase</keyword>
<comment type="similarity">
    <text evidence="3">Belongs to the N(4)/N(6)-methyltransferase family.</text>
</comment>
<dbReference type="InterPro" id="IPR001091">
    <property type="entry name" value="RM_Methyltransferase"/>
</dbReference>
<dbReference type="InterPro" id="IPR002941">
    <property type="entry name" value="DNA_methylase_N4/N6"/>
</dbReference>
<protein>
    <recommendedName>
        <fullName evidence="3">Methyltransferase</fullName>
        <ecNumber evidence="3">2.1.1.-</ecNumber>
    </recommendedName>
</protein>
<evidence type="ECO:0000256" key="3">
    <source>
        <dbReference type="RuleBase" id="RU362026"/>
    </source>
</evidence>
<organism evidence="5 6">
    <name type="scientific">Nonomuraea phyllanthi</name>
    <dbReference type="NCBI Taxonomy" id="2219224"/>
    <lineage>
        <taxon>Bacteria</taxon>
        <taxon>Bacillati</taxon>
        <taxon>Actinomycetota</taxon>
        <taxon>Actinomycetes</taxon>
        <taxon>Streptosporangiales</taxon>
        <taxon>Streptosporangiaceae</taxon>
        <taxon>Nonomuraea</taxon>
    </lineage>
</organism>
<dbReference type="AlphaFoldDB" id="A0A5C4WAN6"/>
<dbReference type="PRINTS" id="PR00508">
    <property type="entry name" value="S21N4MTFRASE"/>
</dbReference>
<gene>
    <name evidence="5" type="ORF">FH608_023970</name>
</gene>
<feature type="domain" description="DNA methylase N-4/N-6" evidence="4">
    <location>
        <begin position="5"/>
        <end position="88"/>
    </location>
</feature>
<dbReference type="InterPro" id="IPR029063">
    <property type="entry name" value="SAM-dependent_MTases_sf"/>
</dbReference>
<dbReference type="RefSeq" id="WP_139632835.1">
    <property type="nucleotide sequence ID" value="NZ_VDLX02000009.1"/>
</dbReference>
<evidence type="ECO:0000313" key="5">
    <source>
        <dbReference type="EMBL" id="KAB8192564.1"/>
    </source>
</evidence>
<evidence type="ECO:0000313" key="6">
    <source>
        <dbReference type="Proteomes" id="UP000312512"/>
    </source>
</evidence>
<reference evidence="5 6" key="1">
    <citation type="submission" date="2019-10" db="EMBL/GenBank/DDBJ databases">
        <title>Nonomuraea sp. nov., isolated from Phyllanthus amarus.</title>
        <authorList>
            <person name="Klykleung N."/>
            <person name="Tanasupawat S."/>
        </authorList>
    </citation>
    <scope>NUCLEOTIDE SEQUENCE [LARGE SCALE GENOMIC DNA]</scope>
    <source>
        <strain evidence="5 6">PA1-10</strain>
    </source>
</reference>
<keyword evidence="2 5" id="KW-0808">Transferase</keyword>
<name>A0A5C4WAN6_9ACTN</name>
<dbReference type="GO" id="GO:0032259">
    <property type="term" value="P:methylation"/>
    <property type="evidence" value="ECO:0007669"/>
    <property type="project" value="UniProtKB-KW"/>
</dbReference>
<keyword evidence="6" id="KW-1185">Reference proteome</keyword>
<dbReference type="Proteomes" id="UP000312512">
    <property type="component" value="Unassembled WGS sequence"/>
</dbReference>
<evidence type="ECO:0000259" key="4">
    <source>
        <dbReference type="Pfam" id="PF01555"/>
    </source>
</evidence>
<proteinExistence type="inferred from homology"/>
<dbReference type="GO" id="GO:0008170">
    <property type="term" value="F:N-methyltransferase activity"/>
    <property type="evidence" value="ECO:0007669"/>
    <property type="project" value="InterPro"/>
</dbReference>
<dbReference type="SUPFAM" id="SSF53335">
    <property type="entry name" value="S-adenosyl-L-methionine-dependent methyltransferases"/>
    <property type="match status" value="1"/>
</dbReference>
<dbReference type="Gene3D" id="3.40.50.150">
    <property type="entry name" value="Vaccinia Virus protein VP39"/>
    <property type="match status" value="2"/>
</dbReference>
<dbReference type="Pfam" id="PF01555">
    <property type="entry name" value="N6_N4_Mtase"/>
    <property type="match status" value="1"/>
</dbReference>
<dbReference type="GO" id="GO:0003677">
    <property type="term" value="F:DNA binding"/>
    <property type="evidence" value="ECO:0007669"/>
    <property type="project" value="InterPro"/>
</dbReference>
<comment type="caution">
    <text evidence="5">The sequence shown here is derived from an EMBL/GenBank/DDBJ whole genome shotgun (WGS) entry which is preliminary data.</text>
</comment>
<accession>A0A5C4WAN6</accession>
<evidence type="ECO:0000256" key="1">
    <source>
        <dbReference type="ARBA" id="ARBA00022603"/>
    </source>
</evidence>
<evidence type="ECO:0000256" key="2">
    <source>
        <dbReference type="ARBA" id="ARBA00022679"/>
    </source>
</evidence>